<dbReference type="InterPro" id="IPR019734">
    <property type="entry name" value="TPR_rpt"/>
</dbReference>
<dbReference type="InterPro" id="IPR018253">
    <property type="entry name" value="DnaJ_domain_CS"/>
</dbReference>
<keyword evidence="5" id="KW-0472">Membrane</keyword>
<dbReference type="Gene3D" id="1.10.287.110">
    <property type="entry name" value="DnaJ domain"/>
    <property type="match status" value="1"/>
</dbReference>
<keyword evidence="6" id="KW-0802">TPR repeat</keyword>
<proteinExistence type="predicted"/>
<dbReference type="GO" id="GO:0030544">
    <property type="term" value="F:Hsp70 protein binding"/>
    <property type="evidence" value="ECO:0007669"/>
    <property type="project" value="TreeGrafter"/>
</dbReference>
<dbReference type="FunCoup" id="A0A2G5DG22">
    <property type="interactions" value="3094"/>
</dbReference>
<evidence type="ECO:0000256" key="5">
    <source>
        <dbReference type="ARBA" id="ARBA00023136"/>
    </source>
</evidence>
<dbReference type="CDD" id="cd06257">
    <property type="entry name" value="DnaJ"/>
    <property type="match status" value="1"/>
</dbReference>
<keyword evidence="10" id="KW-1185">Reference proteome</keyword>
<dbReference type="SUPFAM" id="SSF46565">
    <property type="entry name" value="Chaperone J-domain"/>
    <property type="match status" value="1"/>
</dbReference>
<dbReference type="EMBL" id="KZ305037">
    <property type="protein sequence ID" value="PIA42481.1"/>
    <property type="molecule type" value="Genomic_DNA"/>
</dbReference>
<dbReference type="PRINTS" id="PR00625">
    <property type="entry name" value="JDOMAIN"/>
</dbReference>
<dbReference type="PROSITE" id="PS00636">
    <property type="entry name" value="DNAJ_1"/>
    <property type="match status" value="1"/>
</dbReference>
<comment type="subcellular location">
    <subcellularLocation>
        <location evidence="1">Endoplasmic reticulum membrane</location>
        <topology evidence="1">Single-pass membrane protein</topology>
    </subcellularLocation>
</comment>
<sequence>MDGNKDEALKCLNIGKEALEQGDRSRALKFVSKARRLDPNLEVDDLLGSLNGESSSNPTASDSSSTQNDGGGDEVSSKKKEPIGIPSLRKRGPLNGSSSSSATAGASTKEYTQEQISIVRQIKKQKDYYEILGVEKECSVEDVRKAYRKLSLKVHPDKNSAPGAEEAFKAVSKAFQCLSNEESRKKYDVSGTEEIVYDRATTRRGHHHHQGFNGYYEADFDPDEIFRNFFYGGVPRATTQFGGFTFATNMGPSVRTANNHGSSTNNLRACIQLLPILLVILLNFLPSNDPIYSLSRSYPYEHRFSTMRGVDYFVKTEKFEQQYPPDSQERLRLEVQIDREYYSIVSQNCRLEMQRRNWGLTHETPHCELLKQFNAGGS</sequence>
<dbReference type="SMART" id="SM00271">
    <property type="entry name" value="DnaJ"/>
    <property type="match status" value="1"/>
</dbReference>
<feature type="region of interest" description="Disordered" evidence="7">
    <location>
        <begin position="41"/>
        <end position="112"/>
    </location>
</feature>
<dbReference type="GO" id="GO:0071218">
    <property type="term" value="P:cellular response to misfolded protein"/>
    <property type="evidence" value="ECO:0007669"/>
    <property type="project" value="TreeGrafter"/>
</dbReference>
<dbReference type="GO" id="GO:0005789">
    <property type="term" value="C:endoplasmic reticulum membrane"/>
    <property type="evidence" value="ECO:0007669"/>
    <property type="project" value="UniProtKB-SubCell"/>
</dbReference>
<feature type="repeat" description="TPR" evidence="6">
    <location>
        <begin position="8"/>
        <end position="41"/>
    </location>
</feature>
<dbReference type="PROSITE" id="PS50005">
    <property type="entry name" value="TPR"/>
    <property type="match status" value="1"/>
</dbReference>
<keyword evidence="4" id="KW-1133">Transmembrane helix</keyword>
<dbReference type="InterPro" id="IPR051100">
    <property type="entry name" value="DnaJ_subfamily_B/C"/>
</dbReference>
<accession>A0A2G5DG22</accession>
<evidence type="ECO:0000259" key="8">
    <source>
        <dbReference type="PROSITE" id="PS50076"/>
    </source>
</evidence>
<dbReference type="Pfam" id="PF09320">
    <property type="entry name" value="DUF1977"/>
    <property type="match status" value="1"/>
</dbReference>
<evidence type="ECO:0000256" key="1">
    <source>
        <dbReference type="ARBA" id="ARBA00004389"/>
    </source>
</evidence>
<evidence type="ECO:0000256" key="6">
    <source>
        <dbReference type="PROSITE-ProRule" id="PRU00339"/>
    </source>
</evidence>
<evidence type="ECO:0000313" key="10">
    <source>
        <dbReference type="Proteomes" id="UP000230069"/>
    </source>
</evidence>
<dbReference type="Proteomes" id="UP000230069">
    <property type="component" value="Unassembled WGS sequence"/>
</dbReference>
<evidence type="ECO:0000256" key="2">
    <source>
        <dbReference type="ARBA" id="ARBA00022692"/>
    </source>
</evidence>
<reference evidence="9 10" key="1">
    <citation type="submission" date="2017-09" db="EMBL/GenBank/DDBJ databases">
        <title>WGS assembly of Aquilegia coerulea Goldsmith.</title>
        <authorList>
            <person name="Hodges S."/>
            <person name="Kramer E."/>
            <person name="Nordborg M."/>
            <person name="Tomkins J."/>
            <person name="Borevitz J."/>
            <person name="Derieg N."/>
            <person name="Yan J."/>
            <person name="Mihaltcheva S."/>
            <person name="Hayes R.D."/>
            <person name="Rokhsar D."/>
        </authorList>
    </citation>
    <scope>NUCLEOTIDE SEQUENCE [LARGE SCALE GENOMIC DNA]</scope>
    <source>
        <strain evidence="10">cv. Goldsmith</strain>
    </source>
</reference>
<dbReference type="InterPro" id="IPR001623">
    <property type="entry name" value="DnaJ_domain"/>
</dbReference>
<dbReference type="InParanoid" id="A0A2G5DG22"/>
<organism evidence="9 10">
    <name type="scientific">Aquilegia coerulea</name>
    <name type="common">Rocky mountain columbine</name>
    <dbReference type="NCBI Taxonomy" id="218851"/>
    <lineage>
        <taxon>Eukaryota</taxon>
        <taxon>Viridiplantae</taxon>
        <taxon>Streptophyta</taxon>
        <taxon>Embryophyta</taxon>
        <taxon>Tracheophyta</taxon>
        <taxon>Spermatophyta</taxon>
        <taxon>Magnoliopsida</taxon>
        <taxon>Ranunculales</taxon>
        <taxon>Ranunculaceae</taxon>
        <taxon>Thalictroideae</taxon>
        <taxon>Aquilegia</taxon>
    </lineage>
</organism>
<dbReference type="InterPro" id="IPR015399">
    <property type="entry name" value="DUF1977_DnaJ-like"/>
</dbReference>
<feature type="domain" description="J" evidence="8">
    <location>
        <begin position="127"/>
        <end position="191"/>
    </location>
</feature>
<dbReference type="OrthoDB" id="10250354at2759"/>
<name>A0A2G5DG22_AQUCA</name>
<evidence type="ECO:0000256" key="4">
    <source>
        <dbReference type="ARBA" id="ARBA00022989"/>
    </source>
</evidence>
<dbReference type="InterPro" id="IPR036869">
    <property type="entry name" value="J_dom_sf"/>
</dbReference>
<dbReference type="PANTHER" id="PTHR43908:SF3">
    <property type="entry name" value="AT29763P-RELATED"/>
    <property type="match status" value="1"/>
</dbReference>
<dbReference type="STRING" id="218851.A0A2G5DG22"/>
<evidence type="ECO:0000256" key="7">
    <source>
        <dbReference type="SAM" id="MobiDB-lite"/>
    </source>
</evidence>
<evidence type="ECO:0000313" key="9">
    <source>
        <dbReference type="EMBL" id="PIA42481.1"/>
    </source>
</evidence>
<keyword evidence="3" id="KW-0256">Endoplasmic reticulum</keyword>
<gene>
    <name evidence="9" type="ORF">AQUCO_02000139v1</name>
</gene>
<feature type="compositionally biased region" description="Low complexity" evidence="7">
    <location>
        <begin position="46"/>
        <end position="65"/>
    </location>
</feature>
<evidence type="ECO:0000256" key="3">
    <source>
        <dbReference type="ARBA" id="ARBA00022824"/>
    </source>
</evidence>
<protein>
    <recommendedName>
        <fullName evidence="8">J domain-containing protein</fullName>
    </recommendedName>
</protein>
<feature type="compositionally biased region" description="Low complexity" evidence="7">
    <location>
        <begin position="96"/>
        <end position="108"/>
    </location>
</feature>
<dbReference type="PANTHER" id="PTHR43908">
    <property type="entry name" value="AT29763P-RELATED"/>
    <property type="match status" value="1"/>
</dbReference>
<dbReference type="AlphaFoldDB" id="A0A2G5DG22"/>
<dbReference type="Pfam" id="PF00226">
    <property type="entry name" value="DnaJ"/>
    <property type="match status" value="1"/>
</dbReference>
<dbReference type="PROSITE" id="PS50076">
    <property type="entry name" value="DNAJ_2"/>
    <property type="match status" value="1"/>
</dbReference>
<keyword evidence="2" id="KW-0812">Transmembrane</keyword>